<dbReference type="EMBL" id="ML996581">
    <property type="protein sequence ID" value="KAF2754146.1"/>
    <property type="molecule type" value="Genomic_DNA"/>
</dbReference>
<evidence type="ECO:0000313" key="2">
    <source>
        <dbReference type="Proteomes" id="UP000799437"/>
    </source>
</evidence>
<proteinExistence type="predicted"/>
<dbReference type="RefSeq" id="XP_033596597.1">
    <property type="nucleotide sequence ID" value="XM_033739309.1"/>
</dbReference>
<dbReference type="AlphaFoldDB" id="A0A6A6VWH6"/>
<evidence type="ECO:0000313" key="1">
    <source>
        <dbReference type="EMBL" id="KAF2754146.1"/>
    </source>
</evidence>
<dbReference type="Proteomes" id="UP000799437">
    <property type="component" value="Unassembled WGS sequence"/>
</dbReference>
<accession>A0A6A6VWH6</accession>
<sequence>MINASIENIQLQSEHERDADEVLRRHGKLTDGRRRNTDLTVLLVGASTVNPPYVHAARVVDGPRCYINTYMSDNWCVHRIPRHDKFAPLTGLTVRETRNRMVTCCPRTMVGLVCGTDAILCDHPFRTANMHSLYSLRGINANTRTPVRSRAAEQCGKLSAYWTMEIPVNTADHHCTVNELASNGSGYRYGCKGLSFAL</sequence>
<organism evidence="1 2">
    <name type="scientific">Pseudovirgaria hyperparasitica</name>
    <dbReference type="NCBI Taxonomy" id="470096"/>
    <lineage>
        <taxon>Eukaryota</taxon>
        <taxon>Fungi</taxon>
        <taxon>Dikarya</taxon>
        <taxon>Ascomycota</taxon>
        <taxon>Pezizomycotina</taxon>
        <taxon>Dothideomycetes</taxon>
        <taxon>Dothideomycetes incertae sedis</taxon>
        <taxon>Acrospermales</taxon>
        <taxon>Acrospermaceae</taxon>
        <taxon>Pseudovirgaria</taxon>
    </lineage>
</organism>
<name>A0A6A6VWH6_9PEZI</name>
<reference evidence="1" key="1">
    <citation type="journal article" date="2020" name="Stud. Mycol.">
        <title>101 Dothideomycetes genomes: a test case for predicting lifestyles and emergence of pathogens.</title>
        <authorList>
            <person name="Haridas S."/>
            <person name="Albert R."/>
            <person name="Binder M."/>
            <person name="Bloem J."/>
            <person name="Labutti K."/>
            <person name="Salamov A."/>
            <person name="Andreopoulos B."/>
            <person name="Baker S."/>
            <person name="Barry K."/>
            <person name="Bills G."/>
            <person name="Bluhm B."/>
            <person name="Cannon C."/>
            <person name="Castanera R."/>
            <person name="Culley D."/>
            <person name="Daum C."/>
            <person name="Ezra D."/>
            <person name="Gonzalez J."/>
            <person name="Henrissat B."/>
            <person name="Kuo A."/>
            <person name="Liang C."/>
            <person name="Lipzen A."/>
            <person name="Lutzoni F."/>
            <person name="Magnuson J."/>
            <person name="Mondo S."/>
            <person name="Nolan M."/>
            <person name="Ohm R."/>
            <person name="Pangilinan J."/>
            <person name="Park H.-J."/>
            <person name="Ramirez L."/>
            <person name="Alfaro M."/>
            <person name="Sun H."/>
            <person name="Tritt A."/>
            <person name="Yoshinaga Y."/>
            <person name="Zwiers L.-H."/>
            <person name="Turgeon B."/>
            <person name="Goodwin S."/>
            <person name="Spatafora J."/>
            <person name="Crous P."/>
            <person name="Grigoriev I."/>
        </authorList>
    </citation>
    <scope>NUCLEOTIDE SEQUENCE</scope>
    <source>
        <strain evidence="1">CBS 121739</strain>
    </source>
</reference>
<gene>
    <name evidence="1" type="ORF">EJ05DRAFT_150266</name>
</gene>
<protein>
    <submittedName>
        <fullName evidence="1">Uncharacterized protein</fullName>
    </submittedName>
</protein>
<keyword evidence="2" id="KW-1185">Reference proteome</keyword>
<dbReference type="GeneID" id="54480363"/>